<accession>A0A388TJU3</accession>
<keyword evidence="9" id="KW-1185">Reference proteome</keyword>
<evidence type="ECO:0000256" key="4">
    <source>
        <dbReference type="ARBA" id="ARBA00023015"/>
    </source>
</evidence>
<dbReference type="InterPro" id="IPR035926">
    <property type="entry name" value="NusB-like_sf"/>
</dbReference>
<comment type="caution">
    <text evidence="8">The sequence shown here is derived from an EMBL/GenBank/DDBJ whole genome shotgun (WGS) entry which is preliminary data.</text>
</comment>
<evidence type="ECO:0000256" key="1">
    <source>
        <dbReference type="ARBA" id="ARBA00005952"/>
    </source>
</evidence>
<keyword evidence="2 6" id="KW-0889">Transcription antitermination</keyword>
<dbReference type="GO" id="GO:0005829">
    <property type="term" value="C:cytosol"/>
    <property type="evidence" value="ECO:0007669"/>
    <property type="project" value="TreeGrafter"/>
</dbReference>
<organism evidence="8 9">
    <name type="scientific">Candidatus Termititenax dinenymphae</name>
    <dbReference type="NCBI Taxonomy" id="2218523"/>
    <lineage>
        <taxon>Bacteria</taxon>
        <taxon>Bacillati</taxon>
        <taxon>Candidatus Margulisiibacteriota</taxon>
        <taxon>Candidatus Termititenacia</taxon>
        <taxon>Candidatus Termititenacales</taxon>
        <taxon>Candidatus Termititenacaceae</taxon>
        <taxon>Candidatus Termititenax</taxon>
    </lineage>
</organism>
<dbReference type="GO" id="GO:0003723">
    <property type="term" value="F:RNA binding"/>
    <property type="evidence" value="ECO:0007669"/>
    <property type="project" value="UniProtKB-UniRule"/>
</dbReference>
<evidence type="ECO:0000256" key="2">
    <source>
        <dbReference type="ARBA" id="ARBA00022814"/>
    </source>
</evidence>
<keyword evidence="5 6" id="KW-0804">Transcription</keyword>
<evidence type="ECO:0000259" key="7">
    <source>
        <dbReference type="Pfam" id="PF01029"/>
    </source>
</evidence>
<protein>
    <recommendedName>
        <fullName evidence="6">Transcription antitermination protein NusB</fullName>
    </recommendedName>
    <alternativeName>
        <fullName evidence="6">Antitermination factor NusB</fullName>
    </alternativeName>
</protein>
<evidence type="ECO:0000313" key="9">
    <source>
        <dbReference type="Proteomes" id="UP000282196"/>
    </source>
</evidence>
<evidence type="ECO:0000256" key="5">
    <source>
        <dbReference type="ARBA" id="ARBA00023163"/>
    </source>
</evidence>
<feature type="domain" description="NusB/RsmB/TIM44" evidence="7">
    <location>
        <begin position="6"/>
        <end position="129"/>
    </location>
</feature>
<keyword evidence="4 6" id="KW-0805">Transcription regulation</keyword>
<dbReference type="SUPFAM" id="SSF48013">
    <property type="entry name" value="NusB-like"/>
    <property type="match status" value="1"/>
</dbReference>
<dbReference type="GO" id="GO:0006353">
    <property type="term" value="P:DNA-templated transcription termination"/>
    <property type="evidence" value="ECO:0007669"/>
    <property type="project" value="UniProtKB-UniRule"/>
</dbReference>
<dbReference type="NCBIfam" id="TIGR01951">
    <property type="entry name" value="nusB"/>
    <property type="match status" value="1"/>
</dbReference>
<evidence type="ECO:0000313" key="8">
    <source>
        <dbReference type="EMBL" id="GBR77573.1"/>
    </source>
</evidence>
<dbReference type="HAMAP" id="MF_00073">
    <property type="entry name" value="NusB"/>
    <property type="match status" value="1"/>
</dbReference>
<dbReference type="InterPro" id="IPR006027">
    <property type="entry name" value="NusB_RsmB_TIM44"/>
</dbReference>
<dbReference type="PANTHER" id="PTHR11078">
    <property type="entry name" value="N UTILIZATION SUBSTANCE PROTEIN B-RELATED"/>
    <property type="match status" value="1"/>
</dbReference>
<keyword evidence="3 6" id="KW-0694">RNA-binding</keyword>
<dbReference type="Proteomes" id="UP000282196">
    <property type="component" value="Unassembled WGS sequence"/>
</dbReference>
<dbReference type="InterPro" id="IPR011605">
    <property type="entry name" value="NusB_fam"/>
</dbReference>
<name>A0A388TJU3_9BACT</name>
<dbReference type="EMBL" id="BGZP01000004">
    <property type="protein sequence ID" value="GBR77573.1"/>
    <property type="molecule type" value="Genomic_DNA"/>
</dbReference>
<proteinExistence type="inferred from homology"/>
<comment type="similarity">
    <text evidence="1 6">Belongs to the NusB family.</text>
</comment>
<reference evidence="8 9" key="1">
    <citation type="journal article" date="2019" name="ISME J.">
        <title>Genome analyses of uncultured TG2/ZB3 bacteria in 'Margulisbacteria' specifically attached to ectosymbiotic spirochetes of protists in the termite gut.</title>
        <authorList>
            <person name="Utami Y.D."/>
            <person name="Kuwahara H."/>
            <person name="Igai K."/>
            <person name="Murakami T."/>
            <person name="Sugaya K."/>
            <person name="Morikawa T."/>
            <person name="Nagura Y."/>
            <person name="Yuki M."/>
            <person name="Deevong P."/>
            <person name="Inoue T."/>
            <person name="Kihara K."/>
            <person name="Lo N."/>
            <person name="Yamada A."/>
            <person name="Ohkuma M."/>
            <person name="Hongoh Y."/>
        </authorList>
    </citation>
    <scope>NUCLEOTIDE SEQUENCE [LARGE SCALE GENOMIC DNA]</scope>
    <source>
        <strain evidence="8">RsDinE6-01</strain>
    </source>
</reference>
<evidence type="ECO:0000256" key="3">
    <source>
        <dbReference type="ARBA" id="ARBA00022884"/>
    </source>
</evidence>
<dbReference type="Pfam" id="PF01029">
    <property type="entry name" value="NusB"/>
    <property type="match status" value="1"/>
</dbReference>
<dbReference type="Gene3D" id="1.10.940.10">
    <property type="entry name" value="NusB-like"/>
    <property type="match status" value="1"/>
</dbReference>
<comment type="function">
    <text evidence="6">Involved in transcription antitermination. Required for transcription of ribosomal RNA (rRNA) genes. Binds specifically to the boxA antiterminator sequence of the ribosomal RNA (rrn) operons.</text>
</comment>
<sequence length="132" mass="14667">MGKRSTARRLAMQIMFQLSMGQSDAEFLLEQSAQSEKLIAETVNFARELIAGTREHLPEIDKFISEKSIGWSIERITGVDRAILRLAIHEMRFLKTAPSIVINEAVELAKKFSTAESAKFVNGILGSLADTV</sequence>
<dbReference type="GO" id="GO:0031564">
    <property type="term" value="P:transcription antitermination"/>
    <property type="evidence" value="ECO:0007669"/>
    <property type="project" value="UniProtKB-KW"/>
</dbReference>
<evidence type="ECO:0000256" key="6">
    <source>
        <dbReference type="HAMAP-Rule" id="MF_00073"/>
    </source>
</evidence>
<gene>
    <name evidence="6 8" type="primary">nusB</name>
    <name evidence="8" type="ORF">RDn1_232</name>
</gene>
<dbReference type="PANTHER" id="PTHR11078:SF3">
    <property type="entry name" value="ANTITERMINATION NUSB DOMAIN-CONTAINING PROTEIN"/>
    <property type="match status" value="1"/>
</dbReference>
<dbReference type="AlphaFoldDB" id="A0A388TJU3"/>